<organism evidence="1">
    <name type="scientific">Iridovirus Liz-CrIV</name>
    <dbReference type="NCBI Taxonomy" id="2594309"/>
    <lineage>
        <taxon>Viruses</taxon>
        <taxon>Varidnaviria</taxon>
        <taxon>Bamfordvirae</taxon>
        <taxon>Nucleocytoviricota</taxon>
        <taxon>Megaviricetes</taxon>
        <taxon>Pimascovirales</taxon>
        <taxon>Pimascovirales incertae sedis</taxon>
        <taxon>Iridoviridae</taxon>
    </lineage>
</organism>
<dbReference type="EMBL" id="MN081869">
    <property type="protein sequence ID" value="QEA08359.1"/>
    <property type="molecule type" value="Genomic_DNA"/>
</dbReference>
<protein>
    <submittedName>
        <fullName evidence="1">Uncharacterized protein</fullName>
    </submittedName>
</protein>
<name>A0A5B8RHI7_9VIRU</name>
<sequence length="316" mass="35461">MQNFMVLLLLIVAVVAIMFVLPKNNQTLLYHMKRRRRELKDLLKSKKIIGAKNLMKFVKKYTQIDKTCAYEGPIPMPAEFSTMSADNLQLLDKCGAVRSSLNSWAIATWAENSVVKTMENLQSTMECVNQLNLVPDTYNRFQELVTACFSSVPVVPPVVPPKNSTFVTYPNNIHNLPMGVYGSPYGIYGMNYNLGTSYQGKIGANGIAFSNGVTNGFVSDSRGWRPDDYFNYNAQGSELIDGTNTLMTAQMLQQYELPRIGFGPYMSRSEIDAEVLPKYEPSQWIVNNGPVRPWEPKYPIMTIPPTPIPLLGTSNM</sequence>
<reference evidence="1" key="1">
    <citation type="journal article" date="2019" name="Viruses">
        <title>Detection and Characterization of Invertebrate Iridoviruses Found in Reptiles and Prey Insects in Europe over the Past Two Decades.</title>
        <authorList>
            <person name="Papp T."/>
            <person name="Marschang R.E."/>
        </authorList>
    </citation>
    <scope>NUCLEOTIDE SEQUENCE</scope>
    <source>
        <strain evidence="1">Liz-CrIV</strain>
    </source>
</reference>
<accession>A0A5B8RHI7</accession>
<evidence type="ECO:0000313" key="1">
    <source>
        <dbReference type="EMBL" id="QEA08359.1"/>
    </source>
</evidence>
<proteinExistence type="predicted"/>